<feature type="region of interest" description="Disordered" evidence="1">
    <location>
        <begin position="1"/>
        <end position="79"/>
    </location>
</feature>
<keyword evidence="2" id="KW-0812">Transmembrane</keyword>
<reference evidence="3 4" key="1">
    <citation type="submission" date="2013-07" db="EMBL/GenBank/DDBJ databases">
        <title>The Genome Sequence of Cryptococcus heveanensis BCC8398.</title>
        <authorList>
            <consortium name="The Broad Institute Genome Sequencing Platform"/>
            <person name="Cuomo C."/>
            <person name="Litvintseva A."/>
            <person name="Chen Y."/>
            <person name="Heitman J."/>
            <person name="Sun S."/>
            <person name="Springer D."/>
            <person name="Dromer F."/>
            <person name="Young S.K."/>
            <person name="Zeng Q."/>
            <person name="Gargeya S."/>
            <person name="Fitzgerald M."/>
            <person name="Abouelleil A."/>
            <person name="Alvarado L."/>
            <person name="Berlin A.M."/>
            <person name="Chapman S.B."/>
            <person name="Dewar J."/>
            <person name="Goldberg J."/>
            <person name="Griggs A."/>
            <person name="Gujja S."/>
            <person name="Hansen M."/>
            <person name="Howarth C."/>
            <person name="Imamovic A."/>
            <person name="Larimer J."/>
            <person name="McCowan C."/>
            <person name="Murphy C."/>
            <person name="Pearson M."/>
            <person name="Priest M."/>
            <person name="Roberts A."/>
            <person name="Saif S."/>
            <person name="Shea T."/>
            <person name="Sykes S."/>
            <person name="Wortman J."/>
            <person name="Nusbaum C."/>
            <person name="Birren B."/>
        </authorList>
    </citation>
    <scope>NUCLEOTIDE SEQUENCE [LARGE SCALE GENOMIC DNA]</scope>
    <source>
        <strain evidence="3 4">BCC8398</strain>
    </source>
</reference>
<keyword evidence="4" id="KW-1185">Reference proteome</keyword>
<feature type="transmembrane region" description="Helical" evidence="2">
    <location>
        <begin position="302"/>
        <end position="320"/>
    </location>
</feature>
<evidence type="ECO:0000256" key="1">
    <source>
        <dbReference type="SAM" id="MobiDB-lite"/>
    </source>
</evidence>
<organism evidence="3 4">
    <name type="scientific">Kwoniella heveanensis BCC8398</name>
    <dbReference type="NCBI Taxonomy" id="1296120"/>
    <lineage>
        <taxon>Eukaryota</taxon>
        <taxon>Fungi</taxon>
        <taxon>Dikarya</taxon>
        <taxon>Basidiomycota</taxon>
        <taxon>Agaricomycotina</taxon>
        <taxon>Tremellomycetes</taxon>
        <taxon>Tremellales</taxon>
        <taxon>Cryptococcaceae</taxon>
        <taxon>Kwoniella</taxon>
    </lineage>
</organism>
<dbReference type="EMBL" id="KI669511">
    <property type="protein sequence ID" value="OCF31929.1"/>
    <property type="molecule type" value="Genomic_DNA"/>
</dbReference>
<dbReference type="OrthoDB" id="2562897at2759"/>
<proteinExistence type="predicted"/>
<protein>
    <submittedName>
        <fullName evidence="3">Uncharacterized protein</fullName>
    </submittedName>
</protein>
<sequence length="330" mass="36483">MSSGPRRGLSVPAQPTYRLEPTSPQSAPPVPNGTSSRIGQGASLSVGANSPSPLRTNKRRFAPPVRKRSMPIPARSTHPLQKEIERLTAVCEEHERTIRSSLSTLKHHLLTNLPDIFERLNKCDDDAETVTATIQQTLQANIPPFQSHLSKIISDRKADVDLMRQRTTPWKDIVSETLDPPFSDDNDTKNSVVDGGFLDGGGERLKRVPGADGQTGMDALTKVEMWADELDMYLSTEIVRLKERVDEKDKKWRFLARAMRSTRMVISGTDASDGGFESHVIATKGRQLITLLPLHHTSIVDGAGSIPMIALALLLVFVVWPRTARFLPTI</sequence>
<accession>A0A1B9GLH5</accession>
<name>A0A1B9GLH5_9TREE</name>
<feature type="compositionally biased region" description="Basic residues" evidence="1">
    <location>
        <begin position="56"/>
        <end position="69"/>
    </location>
</feature>
<reference evidence="4" key="2">
    <citation type="submission" date="2013-12" db="EMBL/GenBank/DDBJ databases">
        <title>Evolution of pathogenesis and genome organization in the Tremellales.</title>
        <authorList>
            <person name="Cuomo C."/>
            <person name="Litvintseva A."/>
            <person name="Heitman J."/>
            <person name="Chen Y."/>
            <person name="Sun S."/>
            <person name="Springer D."/>
            <person name="Dromer F."/>
            <person name="Young S."/>
            <person name="Zeng Q."/>
            <person name="Chapman S."/>
            <person name="Gujja S."/>
            <person name="Saif S."/>
            <person name="Birren B."/>
        </authorList>
    </citation>
    <scope>NUCLEOTIDE SEQUENCE [LARGE SCALE GENOMIC DNA]</scope>
    <source>
        <strain evidence="4">BCC8398</strain>
    </source>
</reference>
<evidence type="ECO:0000313" key="4">
    <source>
        <dbReference type="Proteomes" id="UP000092666"/>
    </source>
</evidence>
<evidence type="ECO:0000313" key="3">
    <source>
        <dbReference type="EMBL" id="OCF31929.1"/>
    </source>
</evidence>
<feature type="compositionally biased region" description="Polar residues" evidence="1">
    <location>
        <begin position="32"/>
        <end position="55"/>
    </location>
</feature>
<keyword evidence="2" id="KW-0472">Membrane</keyword>
<dbReference type="Proteomes" id="UP000092666">
    <property type="component" value="Unassembled WGS sequence"/>
</dbReference>
<evidence type="ECO:0000256" key="2">
    <source>
        <dbReference type="SAM" id="Phobius"/>
    </source>
</evidence>
<dbReference type="AlphaFoldDB" id="A0A1B9GLH5"/>
<keyword evidence="2" id="KW-1133">Transmembrane helix</keyword>
<gene>
    <name evidence="3" type="ORF">I316_06311</name>
</gene>